<dbReference type="Pfam" id="PF08213">
    <property type="entry name" value="COX24_C"/>
    <property type="match status" value="1"/>
</dbReference>
<feature type="compositionally biased region" description="Polar residues" evidence="1">
    <location>
        <begin position="52"/>
        <end position="62"/>
    </location>
</feature>
<comment type="caution">
    <text evidence="3">The sequence shown here is derived from an EMBL/GenBank/DDBJ whole genome shotgun (WGS) entry which is preliminary data.</text>
</comment>
<accession>A0A8H6VUU8</accession>
<dbReference type="RefSeq" id="XP_037216127.1">
    <property type="nucleotide sequence ID" value="XM_037366733.1"/>
</dbReference>
<evidence type="ECO:0000259" key="2">
    <source>
        <dbReference type="SMART" id="SM01155"/>
    </source>
</evidence>
<dbReference type="Proteomes" id="UP000636479">
    <property type="component" value="Unassembled WGS sequence"/>
</dbReference>
<dbReference type="EMBL" id="JACAZF010000009">
    <property type="protein sequence ID" value="KAF7294764.1"/>
    <property type="molecule type" value="Genomic_DNA"/>
</dbReference>
<dbReference type="AlphaFoldDB" id="A0A8H6VUU8"/>
<dbReference type="GeneID" id="59349249"/>
<proteinExistence type="predicted"/>
<dbReference type="OrthoDB" id="3268560at2759"/>
<keyword evidence="4" id="KW-1185">Reference proteome</keyword>
<evidence type="ECO:0000313" key="4">
    <source>
        <dbReference type="Proteomes" id="UP000636479"/>
    </source>
</evidence>
<gene>
    <name evidence="3" type="ORF">MIND_01013900</name>
</gene>
<sequence>MSALAVGRLRQLRSFPVTRRPYSSFFSRAGGGGRYFTAHKPAKPVVGKDTPSETTEPSSQPATPAEAIPRPNIKRLEARVPPPHPVVELGDLHLHQFFSLHRPLLLLNKPASIFNTPDPSTPLFARGEQMLQSSSAINMLRQPEADVEIGRQLMRAITMNNASAAVSWESALQRLGLDSKGIQAAEWSNKWEISADSTKRKRRKKMKKHKLRKRRKLTRSERLKLK</sequence>
<feature type="domain" description="Ribosomal protein mS38 C-terminal" evidence="2">
    <location>
        <begin position="194"/>
        <end position="226"/>
    </location>
</feature>
<evidence type="ECO:0000313" key="3">
    <source>
        <dbReference type="EMBL" id="KAF7294764.1"/>
    </source>
</evidence>
<protein>
    <submittedName>
        <fullName evidence="3">DUF1713 domain-containing protein</fullName>
    </submittedName>
</protein>
<organism evidence="3 4">
    <name type="scientific">Mycena indigotica</name>
    <dbReference type="NCBI Taxonomy" id="2126181"/>
    <lineage>
        <taxon>Eukaryota</taxon>
        <taxon>Fungi</taxon>
        <taxon>Dikarya</taxon>
        <taxon>Basidiomycota</taxon>
        <taxon>Agaricomycotina</taxon>
        <taxon>Agaricomycetes</taxon>
        <taxon>Agaricomycetidae</taxon>
        <taxon>Agaricales</taxon>
        <taxon>Marasmiineae</taxon>
        <taxon>Mycenaceae</taxon>
        <taxon>Mycena</taxon>
    </lineage>
</organism>
<name>A0A8H6VUU8_9AGAR</name>
<evidence type="ECO:0000256" key="1">
    <source>
        <dbReference type="SAM" id="MobiDB-lite"/>
    </source>
</evidence>
<dbReference type="InterPro" id="IPR013177">
    <property type="entry name" value="Ribosomal_mS38_C"/>
</dbReference>
<feature type="compositionally biased region" description="Basic residues" evidence="1">
    <location>
        <begin position="199"/>
        <end position="217"/>
    </location>
</feature>
<dbReference type="SMART" id="SM01155">
    <property type="entry name" value="DUF1713"/>
    <property type="match status" value="1"/>
</dbReference>
<feature type="region of interest" description="Disordered" evidence="1">
    <location>
        <begin position="195"/>
        <end position="226"/>
    </location>
</feature>
<reference evidence="3" key="1">
    <citation type="submission" date="2020-05" db="EMBL/GenBank/DDBJ databases">
        <title>Mycena genomes resolve the evolution of fungal bioluminescence.</title>
        <authorList>
            <person name="Tsai I.J."/>
        </authorList>
    </citation>
    <scope>NUCLEOTIDE SEQUENCE</scope>
    <source>
        <strain evidence="3">171206Taipei</strain>
    </source>
</reference>
<feature type="region of interest" description="Disordered" evidence="1">
    <location>
        <begin position="37"/>
        <end position="72"/>
    </location>
</feature>